<feature type="transmembrane region" description="Helical" evidence="2">
    <location>
        <begin position="356"/>
        <end position="378"/>
    </location>
</feature>
<protein>
    <recommendedName>
        <fullName evidence="3">RING-type domain-containing protein</fullName>
    </recommendedName>
</protein>
<evidence type="ECO:0000256" key="1">
    <source>
        <dbReference type="PROSITE-ProRule" id="PRU00175"/>
    </source>
</evidence>
<dbReference type="InterPro" id="IPR001841">
    <property type="entry name" value="Znf_RING"/>
</dbReference>
<dbReference type="Gene3D" id="3.30.40.10">
    <property type="entry name" value="Zinc/RING finger domain, C3HC4 (zinc finger)"/>
    <property type="match status" value="2"/>
</dbReference>
<accession>A0ABQ6MT56</accession>
<dbReference type="Pfam" id="PF13639">
    <property type="entry name" value="zf-RING_2"/>
    <property type="match status" value="1"/>
</dbReference>
<dbReference type="PROSITE" id="PS50089">
    <property type="entry name" value="ZF_RING_2"/>
    <property type="match status" value="1"/>
</dbReference>
<evidence type="ECO:0000313" key="4">
    <source>
        <dbReference type="EMBL" id="GMI31901.1"/>
    </source>
</evidence>
<gene>
    <name evidence="4" type="ORF">TeGR_g4089</name>
</gene>
<evidence type="ECO:0000256" key="2">
    <source>
        <dbReference type="SAM" id="Phobius"/>
    </source>
</evidence>
<keyword evidence="1" id="KW-0862">Zinc</keyword>
<comment type="caution">
    <text evidence="4">The sequence shown here is derived from an EMBL/GenBank/DDBJ whole genome shotgun (WGS) entry which is preliminary data.</text>
</comment>
<dbReference type="PANTHER" id="PTHR46016">
    <property type="entry name" value="ZINC FINGER, RING/FYVE/PHD-TYPE"/>
    <property type="match status" value="1"/>
</dbReference>
<dbReference type="Proteomes" id="UP001165060">
    <property type="component" value="Unassembled WGS sequence"/>
</dbReference>
<dbReference type="PANTHER" id="PTHR46016:SF1">
    <property type="entry name" value="RING-TYPE DOMAIN-CONTAINING PROTEIN"/>
    <property type="match status" value="1"/>
</dbReference>
<feature type="non-terminal residue" evidence="4">
    <location>
        <position position="1"/>
    </location>
</feature>
<keyword evidence="5" id="KW-1185">Reference proteome</keyword>
<feature type="transmembrane region" description="Helical" evidence="2">
    <location>
        <begin position="319"/>
        <end position="336"/>
    </location>
</feature>
<feature type="transmembrane region" description="Helical" evidence="2">
    <location>
        <begin position="269"/>
        <end position="298"/>
    </location>
</feature>
<feature type="transmembrane region" description="Helical" evidence="2">
    <location>
        <begin position="424"/>
        <end position="447"/>
    </location>
</feature>
<dbReference type="InterPro" id="IPR013083">
    <property type="entry name" value="Znf_RING/FYVE/PHD"/>
</dbReference>
<sequence>APPSAPPPPDLQKYVCSICLEYVSDPSAAGACACRFCGPCIRGWAERSPSCPNCREPIDPAKVRPDPGFFPDPPPEARCPNIGCNLSVPLPAGKAHADSCPHLRLRCKYAQFGCGFEGPRAGHEGHLSSCAHAALAPLIERVRALESSAAASRASLAAEQQRSSQLAASLNSLRAQVGAARSRSPGNPGNAALLMATCLLAPGRFQEERQSWHRIVGDERALGFAVSVIHALPTALVVLRMGVRSLDILIHLDIAGGAGGEDGAFDRLLYAFLSSLMVALFLVACSATAAGDGALAVWKAERRPVVVGGLDMGHVNFTMYRVVAYASASAVVWYMLNCWHCWAGTGGELFSLPLPWSSGLCISDLCIYAFVATLSAALPNVAKGVMNCNSFNNTAVEGDEGRDGKGPRSKGAGVVSFGWRNGMLLYSLGLVGFLDVMIFVTTFQVLAGPSGTGFLPECFERIPKTIKKDTGLALWLAVVAVARVGMAQGVVLASLGGGDGHVGPALYQALWEQNGHIVTGILEFYIINGFYHWCEDNGTSSGKAMREALVRLMHPQGGRLQGPEREARFKEVRRRTLQLNVKLVMYVAMLTALIIMT</sequence>
<dbReference type="InterPro" id="IPR051438">
    <property type="entry name" value="RNF_E3_ubiq-protein_ligase"/>
</dbReference>
<evidence type="ECO:0000313" key="5">
    <source>
        <dbReference type="Proteomes" id="UP001165060"/>
    </source>
</evidence>
<organism evidence="4 5">
    <name type="scientific">Tetraparma gracilis</name>
    <dbReference type="NCBI Taxonomy" id="2962635"/>
    <lineage>
        <taxon>Eukaryota</taxon>
        <taxon>Sar</taxon>
        <taxon>Stramenopiles</taxon>
        <taxon>Ochrophyta</taxon>
        <taxon>Bolidophyceae</taxon>
        <taxon>Parmales</taxon>
        <taxon>Triparmaceae</taxon>
        <taxon>Tetraparma</taxon>
    </lineage>
</organism>
<dbReference type="SUPFAM" id="SSF49599">
    <property type="entry name" value="TRAF domain-like"/>
    <property type="match status" value="1"/>
</dbReference>
<evidence type="ECO:0000259" key="3">
    <source>
        <dbReference type="PROSITE" id="PS50089"/>
    </source>
</evidence>
<keyword evidence="2" id="KW-0472">Membrane</keyword>
<feature type="transmembrane region" description="Helical" evidence="2">
    <location>
        <begin position="472"/>
        <end position="495"/>
    </location>
</feature>
<dbReference type="EMBL" id="BRYB01001718">
    <property type="protein sequence ID" value="GMI31901.1"/>
    <property type="molecule type" value="Genomic_DNA"/>
</dbReference>
<keyword evidence="2" id="KW-1133">Transmembrane helix</keyword>
<feature type="transmembrane region" description="Helical" evidence="2">
    <location>
        <begin position="579"/>
        <end position="596"/>
    </location>
</feature>
<keyword evidence="1" id="KW-0479">Metal-binding</keyword>
<feature type="domain" description="RING-type" evidence="3">
    <location>
        <begin position="16"/>
        <end position="55"/>
    </location>
</feature>
<dbReference type="SUPFAM" id="SSF57850">
    <property type="entry name" value="RING/U-box"/>
    <property type="match status" value="1"/>
</dbReference>
<keyword evidence="1" id="KW-0863">Zinc-finger</keyword>
<keyword evidence="2" id="KW-0812">Transmembrane</keyword>
<name>A0ABQ6MT56_9STRA</name>
<reference evidence="4 5" key="1">
    <citation type="journal article" date="2023" name="Commun. Biol.">
        <title>Genome analysis of Parmales, the sister group of diatoms, reveals the evolutionary specialization of diatoms from phago-mixotrophs to photoautotrophs.</title>
        <authorList>
            <person name="Ban H."/>
            <person name="Sato S."/>
            <person name="Yoshikawa S."/>
            <person name="Yamada K."/>
            <person name="Nakamura Y."/>
            <person name="Ichinomiya M."/>
            <person name="Sato N."/>
            <person name="Blanc-Mathieu R."/>
            <person name="Endo H."/>
            <person name="Kuwata A."/>
            <person name="Ogata H."/>
        </authorList>
    </citation>
    <scope>NUCLEOTIDE SEQUENCE [LARGE SCALE GENOMIC DNA]</scope>
</reference>
<proteinExistence type="predicted"/>